<evidence type="ECO:0000256" key="4">
    <source>
        <dbReference type="ARBA" id="ARBA00022989"/>
    </source>
</evidence>
<evidence type="ECO:0000256" key="2">
    <source>
        <dbReference type="ARBA" id="ARBA00022475"/>
    </source>
</evidence>
<reference evidence="8" key="1">
    <citation type="journal article" date="2019" name="Int. J. Syst. Evol. Microbiol.">
        <title>The Global Catalogue of Microorganisms (GCM) 10K type strain sequencing project: providing services to taxonomists for standard genome sequencing and annotation.</title>
        <authorList>
            <consortium name="The Broad Institute Genomics Platform"/>
            <consortium name="The Broad Institute Genome Sequencing Center for Infectious Disease"/>
            <person name="Wu L."/>
            <person name="Ma J."/>
        </authorList>
    </citation>
    <scope>NUCLEOTIDE SEQUENCE [LARGE SCALE GENOMIC DNA]</scope>
    <source>
        <strain evidence="8">JCM 17021</strain>
    </source>
</reference>
<keyword evidence="5 6" id="KW-0472">Membrane</keyword>
<feature type="transmembrane region" description="Helical" evidence="6">
    <location>
        <begin position="41"/>
        <end position="69"/>
    </location>
</feature>
<dbReference type="Proteomes" id="UP001501803">
    <property type="component" value="Unassembled WGS sequence"/>
</dbReference>
<gene>
    <name evidence="7" type="ORF">GCM10022381_03200</name>
</gene>
<keyword evidence="2" id="KW-1003">Cell membrane</keyword>
<evidence type="ECO:0008006" key="9">
    <source>
        <dbReference type="Google" id="ProtNLM"/>
    </source>
</evidence>
<feature type="transmembrane region" description="Helical" evidence="6">
    <location>
        <begin position="75"/>
        <end position="92"/>
    </location>
</feature>
<accession>A0ABP7K126</accession>
<keyword evidence="3 6" id="KW-0812">Transmembrane</keyword>
<comment type="subcellular location">
    <subcellularLocation>
        <location evidence="1">Cell membrane</location>
        <topology evidence="1">Multi-pass membrane protein</topology>
    </subcellularLocation>
</comment>
<evidence type="ECO:0000256" key="5">
    <source>
        <dbReference type="ARBA" id="ARBA00023136"/>
    </source>
</evidence>
<evidence type="ECO:0000313" key="7">
    <source>
        <dbReference type="EMBL" id="GAA3862363.1"/>
    </source>
</evidence>
<evidence type="ECO:0000256" key="3">
    <source>
        <dbReference type="ARBA" id="ARBA00022692"/>
    </source>
</evidence>
<keyword evidence="4 6" id="KW-1133">Transmembrane helix</keyword>
<evidence type="ECO:0000313" key="8">
    <source>
        <dbReference type="Proteomes" id="UP001501803"/>
    </source>
</evidence>
<proteinExistence type="predicted"/>
<name>A0ABP7K126_9MICO</name>
<protein>
    <recommendedName>
        <fullName evidence="9">Lysine transporter LysE</fullName>
    </recommendedName>
</protein>
<dbReference type="EMBL" id="BAABCN010000002">
    <property type="protein sequence ID" value="GAA3862363.1"/>
    <property type="molecule type" value="Genomic_DNA"/>
</dbReference>
<dbReference type="Pfam" id="PF01810">
    <property type="entry name" value="LysE"/>
    <property type="match status" value="1"/>
</dbReference>
<feature type="transmembrane region" description="Helical" evidence="6">
    <location>
        <begin position="152"/>
        <end position="177"/>
    </location>
</feature>
<sequence length="213" mass="21000">MDFFIALGGGLLAGIGLVAPLGAIGVLLIREGVAHGFAGAAPAAVAVAVIDAVYCTLAVLAGAVAAPLIASWGDVPALVGGVALIGLGMLGVRRTFGRPAFLVEQGVAADSPSRGRRFLLFIGLTAINPATLLYFAALTIGLGATLSSAKTLVAFVAGVAVASLAWQLGLVLVGAAVRGRITAQAQRMLSAVGFSIVVLIGIAACASTLLDVG</sequence>
<comment type="caution">
    <text evidence="7">The sequence shown here is derived from an EMBL/GenBank/DDBJ whole genome shotgun (WGS) entry which is preliminary data.</text>
</comment>
<dbReference type="RefSeq" id="WP_345061616.1">
    <property type="nucleotide sequence ID" value="NZ_BAABCN010000002.1"/>
</dbReference>
<evidence type="ECO:0000256" key="6">
    <source>
        <dbReference type="SAM" id="Phobius"/>
    </source>
</evidence>
<feature type="transmembrane region" description="Helical" evidence="6">
    <location>
        <begin position="118"/>
        <end position="140"/>
    </location>
</feature>
<feature type="transmembrane region" description="Helical" evidence="6">
    <location>
        <begin position="6"/>
        <end position="29"/>
    </location>
</feature>
<keyword evidence="8" id="KW-1185">Reference proteome</keyword>
<dbReference type="InterPro" id="IPR001123">
    <property type="entry name" value="LeuE-type"/>
</dbReference>
<feature type="transmembrane region" description="Helical" evidence="6">
    <location>
        <begin position="189"/>
        <end position="210"/>
    </location>
</feature>
<evidence type="ECO:0000256" key="1">
    <source>
        <dbReference type="ARBA" id="ARBA00004651"/>
    </source>
</evidence>
<organism evidence="7 8">
    <name type="scientific">Leifsonia kafniensis</name>
    <dbReference type="NCBI Taxonomy" id="475957"/>
    <lineage>
        <taxon>Bacteria</taxon>
        <taxon>Bacillati</taxon>
        <taxon>Actinomycetota</taxon>
        <taxon>Actinomycetes</taxon>
        <taxon>Micrococcales</taxon>
        <taxon>Microbacteriaceae</taxon>
        <taxon>Leifsonia</taxon>
    </lineage>
</organism>